<dbReference type="PANTHER" id="PTHR48095:SF2">
    <property type="entry name" value="BIOTIN CARBOXYLASE, CHLOROPLASTIC"/>
    <property type="match status" value="1"/>
</dbReference>
<evidence type="ECO:0000256" key="4">
    <source>
        <dbReference type="ARBA" id="ARBA00022840"/>
    </source>
</evidence>
<dbReference type="Pfam" id="PF02786">
    <property type="entry name" value="CPSase_L_D2"/>
    <property type="match status" value="1"/>
</dbReference>
<dbReference type="Proteomes" id="UP000886124">
    <property type="component" value="Unassembled WGS sequence"/>
</dbReference>
<dbReference type="Gene3D" id="3.30.470.20">
    <property type="entry name" value="ATP-grasp fold, B domain"/>
    <property type="match status" value="1"/>
</dbReference>
<evidence type="ECO:0000256" key="2">
    <source>
        <dbReference type="ARBA" id="ARBA00022598"/>
    </source>
</evidence>
<dbReference type="PANTHER" id="PTHR48095">
    <property type="entry name" value="PYRUVATE CARBOXYLASE SUBUNIT A"/>
    <property type="match status" value="1"/>
</dbReference>
<accession>A0A7V5UEU0</accession>
<feature type="non-terminal residue" evidence="7">
    <location>
        <position position="1"/>
    </location>
</feature>
<evidence type="ECO:0000256" key="5">
    <source>
        <dbReference type="ARBA" id="ARBA00048600"/>
    </source>
</evidence>
<dbReference type="GO" id="GO:0005524">
    <property type="term" value="F:ATP binding"/>
    <property type="evidence" value="ECO:0007669"/>
    <property type="project" value="UniProtKB-KW"/>
</dbReference>
<dbReference type="InterPro" id="IPR005479">
    <property type="entry name" value="CPAse_ATP-bd"/>
</dbReference>
<organism evidence="7">
    <name type="scientific">Caldithrix abyssi</name>
    <dbReference type="NCBI Taxonomy" id="187145"/>
    <lineage>
        <taxon>Bacteria</taxon>
        <taxon>Pseudomonadati</taxon>
        <taxon>Calditrichota</taxon>
        <taxon>Calditrichia</taxon>
        <taxon>Calditrichales</taxon>
        <taxon>Calditrichaceae</taxon>
        <taxon>Caldithrix</taxon>
    </lineage>
</organism>
<dbReference type="InterPro" id="IPR051602">
    <property type="entry name" value="ACC_Biotin_Carboxylase"/>
</dbReference>
<dbReference type="InterPro" id="IPR005482">
    <property type="entry name" value="Biotin_COase_C"/>
</dbReference>
<keyword evidence="2 7" id="KW-0436">Ligase</keyword>
<comment type="caution">
    <text evidence="7">The sequence shown here is derived from an EMBL/GenBank/DDBJ whole genome shotgun (WGS) entry which is preliminary data.</text>
</comment>
<dbReference type="SMART" id="SM00878">
    <property type="entry name" value="Biotin_carb_C"/>
    <property type="match status" value="1"/>
</dbReference>
<gene>
    <name evidence="7" type="ORF">ENJ89_05050</name>
</gene>
<dbReference type="EC" id="6.3.4.14" evidence="1"/>
<dbReference type="SUPFAM" id="SSF51246">
    <property type="entry name" value="Rudiment single hybrid motif"/>
    <property type="match status" value="1"/>
</dbReference>
<dbReference type="SUPFAM" id="SSF56059">
    <property type="entry name" value="Glutathione synthetase ATP-binding domain-like"/>
    <property type="match status" value="1"/>
</dbReference>
<proteinExistence type="predicted"/>
<dbReference type="Pfam" id="PF02785">
    <property type="entry name" value="Biotin_carb_C"/>
    <property type="match status" value="1"/>
</dbReference>
<evidence type="ECO:0000313" key="7">
    <source>
        <dbReference type="EMBL" id="HHJ52539.1"/>
    </source>
</evidence>
<evidence type="ECO:0000256" key="1">
    <source>
        <dbReference type="ARBA" id="ARBA00013263"/>
    </source>
</evidence>
<sequence length="167" mass="19341">KNFYFMEMNTRIQVEHPVTEMVFNRDLVKDQIRVAAGEPLGYSQEDVTLRGHAIECRINAEDYERNFMPNPGEIKSFHVPGGPGIRVDTHAYERYHIPPFYDSLVAKLIAYGRDRQEALARLNRALDEFVIEGIKTTIPFHQKLINRPEFVAGEFDTGFLDRIDLNE</sequence>
<dbReference type="InterPro" id="IPR011054">
    <property type="entry name" value="Rudment_hybrid_motif"/>
</dbReference>
<reference evidence="7" key="1">
    <citation type="journal article" date="2020" name="mSystems">
        <title>Genome- and Community-Level Interaction Insights into Carbon Utilization and Element Cycling Functions of Hydrothermarchaeota in Hydrothermal Sediment.</title>
        <authorList>
            <person name="Zhou Z."/>
            <person name="Liu Y."/>
            <person name="Xu W."/>
            <person name="Pan J."/>
            <person name="Luo Z.H."/>
            <person name="Li M."/>
        </authorList>
    </citation>
    <scope>NUCLEOTIDE SEQUENCE [LARGE SCALE GENOMIC DNA]</scope>
    <source>
        <strain evidence="7">HyVt-527</strain>
    </source>
</reference>
<keyword evidence="4" id="KW-0067">ATP-binding</keyword>
<comment type="catalytic activity">
    <reaction evidence="5">
        <text>N(6)-biotinyl-L-lysyl-[protein] + hydrogencarbonate + ATP = N(6)-carboxybiotinyl-L-lysyl-[protein] + ADP + phosphate + H(+)</text>
        <dbReference type="Rhea" id="RHEA:13501"/>
        <dbReference type="Rhea" id="RHEA-COMP:10505"/>
        <dbReference type="Rhea" id="RHEA-COMP:10506"/>
        <dbReference type="ChEBI" id="CHEBI:15378"/>
        <dbReference type="ChEBI" id="CHEBI:17544"/>
        <dbReference type="ChEBI" id="CHEBI:30616"/>
        <dbReference type="ChEBI" id="CHEBI:43474"/>
        <dbReference type="ChEBI" id="CHEBI:83144"/>
        <dbReference type="ChEBI" id="CHEBI:83145"/>
        <dbReference type="ChEBI" id="CHEBI:456216"/>
        <dbReference type="EC" id="6.3.4.14"/>
    </reaction>
</comment>
<dbReference type="InterPro" id="IPR011764">
    <property type="entry name" value="Biotin_carboxylation_dom"/>
</dbReference>
<dbReference type="PROSITE" id="PS50979">
    <property type="entry name" value="BC"/>
    <property type="match status" value="1"/>
</dbReference>
<name>A0A7V5UEU0_CALAY</name>
<evidence type="ECO:0000256" key="3">
    <source>
        <dbReference type="ARBA" id="ARBA00022741"/>
    </source>
</evidence>
<feature type="domain" description="Biotin carboxylation" evidence="6">
    <location>
        <begin position="1"/>
        <end position="165"/>
    </location>
</feature>
<dbReference type="PROSITE" id="PS00867">
    <property type="entry name" value="CPSASE_2"/>
    <property type="match status" value="1"/>
</dbReference>
<evidence type="ECO:0000259" key="6">
    <source>
        <dbReference type="PROSITE" id="PS50979"/>
    </source>
</evidence>
<dbReference type="GO" id="GO:0004075">
    <property type="term" value="F:biotin carboxylase activity"/>
    <property type="evidence" value="ECO:0007669"/>
    <property type="project" value="UniProtKB-EC"/>
</dbReference>
<keyword evidence="3" id="KW-0547">Nucleotide-binding</keyword>
<dbReference type="AlphaFoldDB" id="A0A7V5UEU0"/>
<dbReference type="EMBL" id="DROD01000345">
    <property type="protein sequence ID" value="HHJ52539.1"/>
    <property type="molecule type" value="Genomic_DNA"/>
</dbReference>
<protein>
    <recommendedName>
        <fullName evidence="1">biotin carboxylase</fullName>
        <ecNumber evidence="1">6.3.4.14</ecNumber>
    </recommendedName>
</protein>